<accession>A0A6P4Z5B8</accession>
<dbReference type="OrthoDB" id="245697at2759"/>
<feature type="compositionally biased region" description="Basic residues" evidence="1">
    <location>
        <begin position="526"/>
        <end position="539"/>
    </location>
</feature>
<gene>
    <name evidence="4" type="primary">LOC109470321</name>
</gene>
<dbReference type="KEGG" id="bbel:109470321"/>
<feature type="region of interest" description="Disordered" evidence="1">
    <location>
        <begin position="146"/>
        <end position="194"/>
    </location>
</feature>
<feature type="region of interest" description="Disordered" evidence="1">
    <location>
        <begin position="722"/>
        <end position="859"/>
    </location>
</feature>
<dbReference type="Pfam" id="PF00621">
    <property type="entry name" value="RhoGEF"/>
    <property type="match status" value="1"/>
</dbReference>
<dbReference type="PANTHER" id="PTHR46944">
    <property type="entry name" value="RHO GUANINE NUCLEOTIDE EXCHANGE FACTOR 33"/>
    <property type="match status" value="1"/>
</dbReference>
<dbReference type="InterPro" id="IPR035899">
    <property type="entry name" value="DBL_dom_sf"/>
</dbReference>
<feature type="region of interest" description="Disordered" evidence="1">
    <location>
        <begin position="475"/>
        <end position="626"/>
    </location>
</feature>
<dbReference type="SMART" id="SM00325">
    <property type="entry name" value="RhoGEF"/>
    <property type="match status" value="1"/>
</dbReference>
<dbReference type="InterPro" id="IPR000219">
    <property type="entry name" value="DH_dom"/>
</dbReference>
<organism evidence="3 4">
    <name type="scientific">Branchiostoma belcheri</name>
    <name type="common">Amphioxus</name>
    <dbReference type="NCBI Taxonomy" id="7741"/>
    <lineage>
        <taxon>Eukaryota</taxon>
        <taxon>Metazoa</taxon>
        <taxon>Chordata</taxon>
        <taxon>Cephalochordata</taxon>
        <taxon>Leptocardii</taxon>
        <taxon>Amphioxiformes</taxon>
        <taxon>Branchiostomatidae</taxon>
        <taxon>Branchiostoma</taxon>
    </lineage>
</organism>
<protein>
    <submittedName>
        <fullName evidence="4">Rho guanine nucleotide exchange factor 33-like isoform X1</fullName>
    </submittedName>
</protein>
<sequence>MSDSPPPSPDLDEIESKCDNLLAKLSMDTQSPSQGEGAASQEDLALQINQLQSLVSDMKSGFEGAMQELGRIQIDDKQIEERLDNSKSEFRQQVLELSEMFHSLKGDFDFIRSQIQQTNDSQQALQQKVDSLLTDRDDIRDEIVRLKESSNNLKKKDHLTPSKSSEHSHRHSNQPSDPDSGAEDEHDDTHPVSPLLHPYLASLAAPDDLDNVVDSDDSLTRAAQRSLRLSLSLRQQCLEAGSAASSEEDEESFFITSSKRMEVSKSLRTTPKKNHRNNNSAEGLRGAIAQDFVESESQYVSYLAALQEKVVEPLRQADLVSSREISAMFPAVLQRLHMNHSSLLRKMQGRKDNRAWQGVIGDICGQLTDQKNFLDLYVEYVKDFPDAMTTLNQNRRHSGRFRKFLKNCMSRMDRGAGDVASILLAPVQRIPQYVIFFQKLLKHTRSDHPDHYYLESSLEKLQRFLDQYNTSMETATRVAAGEEPSPSRSGSSYDVTFNSGSTTTRDSGVHSEDKGPRVPSPSTSRRFAKAAARQRRRAAKDREDEHRPRFPEDERRQHKRSPYDEYDDEYSQRRYSRDEQFHNYRSSSPIPPPRTVRNLPPRPKPKHRRQYEHMLDPGVPRYDSDESYRDQYNNYYAPSEGSSQDYIPTHHRSMPWLIRDRDDIDEPLLDPPQYQPSLLTHAPSRNKKSSKAELNSTMPANMVAVSRPHPNQARHAVSAFDVRDGRTMIRNAPDGLSEPSPTKQQLAMALAKSLTQENVQPVQPRQRHRQTPPSSGGTKRSTPNGDVSVRFSSGKKHTQKSASPEEPVPQKLTGVWSEEQPTVEKIPIPAERKEKKRKPIPPEEAAPSSVSPKKKGLKKSLKNIFFKKNIKGQKVQELDGHDDSMATQPTFSDDIVTTRQSQTPPSVTPGMTFHDENGDPCSAV</sequence>
<dbReference type="GO" id="GO:0005085">
    <property type="term" value="F:guanyl-nucleotide exchange factor activity"/>
    <property type="evidence" value="ECO:0007669"/>
    <property type="project" value="InterPro"/>
</dbReference>
<feature type="compositionally biased region" description="Basic and acidic residues" evidence="1">
    <location>
        <begin position="507"/>
        <end position="516"/>
    </location>
</feature>
<dbReference type="RefSeq" id="XP_019624791.1">
    <property type="nucleotide sequence ID" value="XM_019769232.1"/>
</dbReference>
<feature type="compositionally biased region" description="Polar residues" evidence="1">
    <location>
        <begin position="885"/>
        <end position="905"/>
    </location>
</feature>
<feature type="compositionally biased region" description="Polar residues" evidence="1">
    <location>
        <begin position="774"/>
        <end position="785"/>
    </location>
</feature>
<feature type="region of interest" description="Disordered" evidence="1">
    <location>
        <begin position="667"/>
        <end position="693"/>
    </location>
</feature>
<feature type="compositionally biased region" description="Polar residues" evidence="1">
    <location>
        <begin position="493"/>
        <end position="506"/>
    </location>
</feature>
<dbReference type="SUPFAM" id="SSF48065">
    <property type="entry name" value="DBL homology domain (DH-domain)"/>
    <property type="match status" value="1"/>
</dbReference>
<feature type="compositionally biased region" description="Basic and acidic residues" evidence="1">
    <location>
        <begin position="158"/>
        <end position="167"/>
    </location>
</feature>
<reference evidence="4" key="1">
    <citation type="submission" date="2025-08" db="UniProtKB">
        <authorList>
            <consortium name="RefSeq"/>
        </authorList>
    </citation>
    <scope>IDENTIFICATION</scope>
    <source>
        <tissue evidence="4">Gonad</tissue>
    </source>
</reference>
<dbReference type="InterPro" id="IPR042849">
    <property type="entry name" value="ARHGEF33"/>
</dbReference>
<dbReference type="CDD" id="cd00160">
    <property type="entry name" value="RhoGEF"/>
    <property type="match status" value="1"/>
</dbReference>
<evidence type="ECO:0000256" key="1">
    <source>
        <dbReference type="SAM" id="MobiDB-lite"/>
    </source>
</evidence>
<feature type="compositionally biased region" description="Basic and acidic residues" evidence="1">
    <location>
        <begin position="540"/>
        <end position="556"/>
    </location>
</feature>
<keyword evidence="3" id="KW-1185">Reference proteome</keyword>
<feature type="region of interest" description="Disordered" evidence="1">
    <location>
        <begin position="875"/>
        <end position="924"/>
    </location>
</feature>
<evidence type="ECO:0000313" key="3">
    <source>
        <dbReference type="Proteomes" id="UP000515135"/>
    </source>
</evidence>
<dbReference type="PANTHER" id="PTHR46944:SF1">
    <property type="entry name" value="RHO GUANINE NUCLEOTIDE EXCHANGE FACTOR 33"/>
    <property type="match status" value="1"/>
</dbReference>
<evidence type="ECO:0000313" key="4">
    <source>
        <dbReference type="RefSeq" id="XP_019624791.1"/>
    </source>
</evidence>
<feature type="compositionally biased region" description="Basic and acidic residues" evidence="1">
    <location>
        <begin position="875"/>
        <end position="884"/>
    </location>
</feature>
<dbReference type="Gene3D" id="1.20.900.10">
    <property type="entry name" value="Dbl homology (DH) domain"/>
    <property type="match status" value="1"/>
</dbReference>
<feature type="domain" description="DH" evidence="2">
    <location>
        <begin position="284"/>
        <end position="471"/>
    </location>
</feature>
<evidence type="ECO:0000259" key="2">
    <source>
        <dbReference type="PROSITE" id="PS50010"/>
    </source>
</evidence>
<proteinExistence type="predicted"/>
<feature type="compositionally biased region" description="Basic and acidic residues" evidence="1">
    <location>
        <begin position="570"/>
        <end position="582"/>
    </location>
</feature>
<dbReference type="PROSITE" id="PS50010">
    <property type="entry name" value="DH_2"/>
    <property type="match status" value="1"/>
</dbReference>
<dbReference type="Proteomes" id="UP000515135">
    <property type="component" value="Unplaced"/>
</dbReference>
<name>A0A6P4Z5B8_BRABE</name>
<dbReference type="AlphaFoldDB" id="A0A6P4Z5B8"/>
<dbReference type="GeneID" id="109470321"/>
<feature type="compositionally biased region" description="Low complexity" evidence="1">
    <location>
        <begin position="481"/>
        <end position="492"/>
    </location>
</feature>